<reference evidence="1 2" key="1">
    <citation type="submission" date="2016-11" db="EMBL/GenBank/DDBJ databases">
        <title>Draft Genome Sequences of Nine Cyanobacterial Strains from Diverse Habitats.</title>
        <authorList>
            <person name="Zhu T."/>
            <person name="Hou S."/>
            <person name="Lu X."/>
            <person name="Hess W.R."/>
        </authorList>
    </citation>
    <scope>NUCLEOTIDE SEQUENCE [LARGE SCALE GENOMIC DNA]</scope>
    <source>
        <strain evidence="1 2">IAM M-71</strain>
    </source>
</reference>
<protein>
    <recommendedName>
        <fullName evidence="3">Peptidase C-terminal archaeal/bacterial domain-containing protein</fullName>
    </recommendedName>
</protein>
<comment type="caution">
    <text evidence="1">The sequence shown here is derived from an EMBL/GenBank/DDBJ whole genome shotgun (WGS) entry which is preliminary data.</text>
</comment>
<name>A0A1U7IQI3_9CYAN</name>
<dbReference type="AlphaFoldDB" id="A0A1U7IQI3"/>
<accession>A0A1U7IQI3</accession>
<evidence type="ECO:0000313" key="1">
    <source>
        <dbReference type="EMBL" id="OKH39616.1"/>
    </source>
</evidence>
<organism evidence="1 2">
    <name type="scientific">[Phormidium ambiguum] IAM M-71</name>
    <dbReference type="NCBI Taxonomy" id="454136"/>
    <lineage>
        <taxon>Bacteria</taxon>
        <taxon>Bacillati</taxon>
        <taxon>Cyanobacteriota</taxon>
        <taxon>Cyanophyceae</taxon>
        <taxon>Oscillatoriophycideae</taxon>
        <taxon>Aerosakkonematales</taxon>
        <taxon>Aerosakkonemataceae</taxon>
        <taxon>Floridanema</taxon>
    </lineage>
</organism>
<dbReference type="EMBL" id="MRCE01000004">
    <property type="protein sequence ID" value="OKH39616.1"/>
    <property type="molecule type" value="Genomic_DNA"/>
</dbReference>
<dbReference type="SUPFAM" id="SSF89260">
    <property type="entry name" value="Collagen-binding domain"/>
    <property type="match status" value="1"/>
</dbReference>
<evidence type="ECO:0000313" key="2">
    <source>
        <dbReference type="Proteomes" id="UP000185860"/>
    </source>
</evidence>
<dbReference type="OrthoDB" id="464425at2"/>
<dbReference type="Proteomes" id="UP000185860">
    <property type="component" value="Unassembled WGS sequence"/>
</dbReference>
<dbReference type="RefSeq" id="WP_073592337.1">
    <property type="nucleotide sequence ID" value="NZ_MRCE01000004.1"/>
</dbReference>
<dbReference type="Gene3D" id="2.60.120.380">
    <property type="match status" value="2"/>
</dbReference>
<proteinExistence type="predicted"/>
<gene>
    <name evidence="1" type="ORF">NIES2119_04895</name>
</gene>
<evidence type="ECO:0008006" key="3">
    <source>
        <dbReference type="Google" id="ProtNLM"/>
    </source>
</evidence>
<sequence>MATTTYSLGTLINTPTQRETYLNDYYTQDVYSFRINSTSSVNLNLHNITAGDDADLRLFRDINNNGVFDSSSDVFILDSRRTGNSDDSINYRVVAGNYLAVVDRYAPGSQGRLDYHLDLSATPTPPSSTTAPNLLDLPSDGNYFIDLNRAWHWELTNAVGDSDTVDTLAFSLGNYRGATINLSGLSNDADIRLIRDFNRNRIVDPGEVVVNGSSNNAGTASEFLRLEDTGYYFLQVYQYSGNTNYKLNVDQYATSYA</sequence>
<dbReference type="STRING" id="454136.NIES2119_04895"/>